<proteinExistence type="inferred from homology"/>
<comment type="caution">
    <text evidence="3">The sequence shown here is derived from an EMBL/GenBank/DDBJ whole genome shotgun (WGS) entry which is preliminary data.</text>
</comment>
<dbReference type="PANTHER" id="PTHR43563:SF1">
    <property type="entry name" value="AMINE OXIDASE [FLAVIN-CONTAINING] B"/>
    <property type="match status" value="1"/>
</dbReference>
<dbReference type="SUPFAM" id="SSF51905">
    <property type="entry name" value="FAD/NAD(P)-binding domain"/>
    <property type="match status" value="1"/>
</dbReference>
<reference evidence="3 4" key="1">
    <citation type="submission" date="2019-04" db="EMBL/GenBank/DDBJ databases">
        <title>Three New Species of Nocardioides, Nocardioides euryhalodurans sp. nov., Nocardioides seonyuensis sp. nov. and Nocardioides eburneoflavus sp. nov. Isolated from Soil.</title>
        <authorList>
            <person name="Roh S.G."/>
            <person name="Lee C."/>
            <person name="Kim M.-K."/>
            <person name="Kim S.B."/>
        </authorList>
    </citation>
    <scope>NUCLEOTIDE SEQUENCE [LARGE SCALE GENOMIC DNA]</scope>
    <source>
        <strain evidence="3 4">MMS17-SY213</strain>
    </source>
</reference>
<gene>
    <name evidence="3" type="ORF">EXE59_14595</name>
</gene>
<dbReference type="InterPro" id="IPR050703">
    <property type="entry name" value="Flavin_MAO"/>
</dbReference>
<name>A0A4Z1CHH0_9ACTN</name>
<keyword evidence="4" id="KW-1185">Reference proteome</keyword>
<dbReference type="InterPro" id="IPR002937">
    <property type="entry name" value="Amino_oxidase"/>
</dbReference>
<dbReference type="EMBL" id="SRRO01000001">
    <property type="protein sequence ID" value="TGN65057.1"/>
    <property type="molecule type" value="Genomic_DNA"/>
</dbReference>
<dbReference type="AlphaFoldDB" id="A0A4Z1CHH0"/>
<dbReference type="Gene3D" id="3.50.50.60">
    <property type="entry name" value="FAD/NAD(P)-binding domain"/>
    <property type="match status" value="1"/>
</dbReference>
<dbReference type="Gene3D" id="3.90.660.10">
    <property type="match status" value="1"/>
</dbReference>
<accession>A0A4Z1CHH0</accession>
<organism evidence="3 4">
    <name type="scientific">Nocardioides eburneiflavus</name>
    <dbReference type="NCBI Taxonomy" id="2518372"/>
    <lineage>
        <taxon>Bacteria</taxon>
        <taxon>Bacillati</taxon>
        <taxon>Actinomycetota</taxon>
        <taxon>Actinomycetes</taxon>
        <taxon>Propionibacteriales</taxon>
        <taxon>Nocardioidaceae</taxon>
        <taxon>Nocardioides</taxon>
    </lineage>
</organism>
<evidence type="ECO:0000313" key="3">
    <source>
        <dbReference type="EMBL" id="TGN65057.1"/>
    </source>
</evidence>
<sequence length="491" mass="53235">MLTRWAIATPPIGRCVRSQDLAGRCLSQSEVYIDTHDPEVTMVHTDADVIVLGAGIAGMTAAYELRDHRVIVLEELDRVGGRTYSGGDDQIWYNLGAQIVTSPRLLSLCEELGIDSVSIEGADFAVGIDDRWARGSTAEKLFLKMPLTLAEKADFAVTVLRLRRLLHRVPKMTQDEKLELDSQSLSRVIGRAAPTTHQILNGFCEGAAGVPANEVSALMGLVYGLSAYIDPKSSKQVRGARGGTQRITQRIAEVLPADAVRLGCRVIKVDQDSDHVTVHFEDQDGQQQSLNALRVVCAMPSSAVVGVFDDLPGDMRSAMLSRAPYGQIVSVAWPVKDRVRAPWDGMFFLPVSGRSPFSLFTNFSYLGKRDCPELGGHVVTIANAHKAQAVLLGTDAEIVSRFFDHIVAMFPEARTLIDPAGAVVQRWSPVGLPWMRPGSYADRSALRQAHGRVRFCGDYTAEPGLAGANNSGYHVGRSVGEELRASVAASA</sequence>
<dbReference type="InterPro" id="IPR036188">
    <property type="entry name" value="FAD/NAD-bd_sf"/>
</dbReference>
<evidence type="ECO:0000313" key="4">
    <source>
        <dbReference type="Proteomes" id="UP000297496"/>
    </source>
</evidence>
<dbReference type="GO" id="GO:0016491">
    <property type="term" value="F:oxidoreductase activity"/>
    <property type="evidence" value="ECO:0007669"/>
    <property type="project" value="InterPro"/>
</dbReference>
<comment type="similarity">
    <text evidence="1">Belongs to the flavin monoamine oxidase family.</text>
</comment>
<evidence type="ECO:0000256" key="1">
    <source>
        <dbReference type="ARBA" id="ARBA00005995"/>
    </source>
</evidence>
<dbReference type="Pfam" id="PF01593">
    <property type="entry name" value="Amino_oxidase"/>
    <property type="match status" value="1"/>
</dbReference>
<protein>
    <submittedName>
        <fullName evidence="3">NAD(P)/FAD-dependent oxidoreductase</fullName>
    </submittedName>
</protein>
<dbReference type="Proteomes" id="UP000297496">
    <property type="component" value="Unassembled WGS sequence"/>
</dbReference>
<evidence type="ECO:0000259" key="2">
    <source>
        <dbReference type="Pfam" id="PF01593"/>
    </source>
</evidence>
<dbReference type="Gene3D" id="1.10.405.10">
    <property type="entry name" value="Guanine Nucleotide Dissociation Inhibitor, domain 1"/>
    <property type="match status" value="1"/>
</dbReference>
<dbReference type="OrthoDB" id="337830at2"/>
<dbReference type="PANTHER" id="PTHR43563">
    <property type="entry name" value="AMINE OXIDASE"/>
    <property type="match status" value="1"/>
</dbReference>
<feature type="domain" description="Amine oxidase" evidence="2">
    <location>
        <begin position="56"/>
        <end position="473"/>
    </location>
</feature>